<dbReference type="EMBL" id="SADY01000002">
    <property type="protein sequence ID" value="TQR45589.1"/>
    <property type="molecule type" value="Genomic_DNA"/>
</dbReference>
<sequence>MDVSEKPVVRCSVSNCKFWGDFRCQASEIMIDIDAHANVKANSEFADESFRGDHKDTASKSSSTCCQTFVPK</sequence>
<keyword evidence="3" id="KW-1185">Reference proteome</keyword>
<evidence type="ECO:0000313" key="3">
    <source>
        <dbReference type="Proteomes" id="UP000316208"/>
    </source>
</evidence>
<accession>A0ABY3AS25</accession>
<feature type="domain" description="DUF1540" evidence="1">
    <location>
        <begin position="9"/>
        <end position="69"/>
    </location>
</feature>
<reference evidence="2 3" key="1">
    <citation type="submission" date="2018-03" db="EMBL/GenBank/DDBJ databases">
        <title>Aerobic endospore-forming bacteria genome sequencing and assembly.</title>
        <authorList>
            <person name="Cavalcante D.A."/>
            <person name="Driks A."/>
            <person name="Putonti C."/>
            <person name="De-Souza M.T."/>
        </authorList>
    </citation>
    <scope>NUCLEOTIDE SEQUENCE [LARGE SCALE GENOMIC DNA]</scope>
    <source>
        <strain evidence="2 3">SDF0028</strain>
    </source>
</reference>
<dbReference type="Pfam" id="PF07561">
    <property type="entry name" value="DUF1540"/>
    <property type="match status" value="1"/>
</dbReference>
<dbReference type="InterPro" id="IPR011437">
    <property type="entry name" value="DUF1540"/>
</dbReference>
<name>A0ABY3AS25_PAEPP</name>
<protein>
    <submittedName>
        <fullName evidence="2">DUF1540 domain-containing protein</fullName>
    </submittedName>
</protein>
<comment type="caution">
    <text evidence="2">The sequence shown here is derived from an EMBL/GenBank/DDBJ whole genome shotgun (WGS) entry which is preliminary data.</text>
</comment>
<organism evidence="2 3">
    <name type="scientific">Paenibacillus popilliae</name>
    <name type="common">Bacillus popilliae</name>
    <dbReference type="NCBI Taxonomy" id="78057"/>
    <lineage>
        <taxon>Bacteria</taxon>
        <taxon>Bacillati</taxon>
        <taxon>Bacillota</taxon>
        <taxon>Bacilli</taxon>
        <taxon>Bacillales</taxon>
        <taxon>Paenibacillaceae</taxon>
        <taxon>Paenibacillus</taxon>
    </lineage>
</organism>
<evidence type="ECO:0000313" key="2">
    <source>
        <dbReference type="EMBL" id="TQR45589.1"/>
    </source>
</evidence>
<evidence type="ECO:0000259" key="1">
    <source>
        <dbReference type="Pfam" id="PF07561"/>
    </source>
</evidence>
<proteinExistence type="predicted"/>
<dbReference type="RefSeq" id="WP_028531284.1">
    <property type="nucleotide sequence ID" value="NZ_SADY01000002.1"/>
</dbReference>
<gene>
    <name evidence="2" type="ORF">C7Y44_07560</name>
</gene>
<dbReference type="Proteomes" id="UP000316208">
    <property type="component" value="Unassembled WGS sequence"/>
</dbReference>